<reference evidence="3" key="1">
    <citation type="submission" date="2022-11" db="UniProtKB">
        <authorList>
            <consortium name="WormBaseParasite"/>
        </authorList>
    </citation>
    <scope>IDENTIFICATION</scope>
</reference>
<dbReference type="Gene3D" id="3.30.420.10">
    <property type="entry name" value="Ribonuclease H-like superfamily/Ribonuclease H"/>
    <property type="match status" value="1"/>
</dbReference>
<keyword evidence="2" id="KW-1185">Reference proteome</keyword>
<dbReference type="WBParaSite" id="PSAMB.scaffold674size44089.g7890.t1">
    <property type="protein sequence ID" value="PSAMB.scaffold674size44089.g7890.t1"/>
    <property type="gene ID" value="PSAMB.scaffold674size44089.g7890"/>
</dbReference>
<sequence length="108" mass="12789">MAPRKRTASPVERLIVRLRDEERTDRKLFVESKKNPKRAASEVLPTAGVPEISDSTIQRRLRDKGLYGRVAVHKPYVSKTNMEKRIKFTREHLQWTTEDWKEVLWTED</sequence>
<organism evidence="2 3">
    <name type="scientific">Plectus sambesii</name>
    <dbReference type="NCBI Taxonomy" id="2011161"/>
    <lineage>
        <taxon>Eukaryota</taxon>
        <taxon>Metazoa</taxon>
        <taxon>Ecdysozoa</taxon>
        <taxon>Nematoda</taxon>
        <taxon>Chromadorea</taxon>
        <taxon>Plectida</taxon>
        <taxon>Plectina</taxon>
        <taxon>Plectoidea</taxon>
        <taxon>Plectidae</taxon>
        <taxon>Plectus</taxon>
    </lineage>
</organism>
<dbReference type="AlphaFoldDB" id="A0A914X566"/>
<dbReference type="Proteomes" id="UP000887566">
    <property type="component" value="Unplaced"/>
</dbReference>
<accession>A0A914X566</accession>
<dbReference type="GO" id="GO:0015074">
    <property type="term" value="P:DNA integration"/>
    <property type="evidence" value="ECO:0007669"/>
    <property type="project" value="InterPro"/>
</dbReference>
<evidence type="ECO:0000313" key="3">
    <source>
        <dbReference type="WBParaSite" id="PSAMB.scaffold674size44089.g7890.t1"/>
    </source>
</evidence>
<dbReference type="Pfam" id="PF01498">
    <property type="entry name" value="HTH_Tnp_Tc3_2"/>
    <property type="match status" value="1"/>
</dbReference>
<dbReference type="InterPro" id="IPR002492">
    <property type="entry name" value="Transposase_Tc1-like"/>
</dbReference>
<feature type="domain" description="Transposase Tc1-like" evidence="1">
    <location>
        <begin position="25"/>
        <end position="93"/>
    </location>
</feature>
<protein>
    <submittedName>
        <fullName evidence="3">Transposase Tc1-like domain-containing protein</fullName>
    </submittedName>
</protein>
<dbReference type="GO" id="GO:0003677">
    <property type="term" value="F:DNA binding"/>
    <property type="evidence" value="ECO:0007669"/>
    <property type="project" value="InterPro"/>
</dbReference>
<evidence type="ECO:0000313" key="2">
    <source>
        <dbReference type="Proteomes" id="UP000887566"/>
    </source>
</evidence>
<dbReference type="InterPro" id="IPR036397">
    <property type="entry name" value="RNaseH_sf"/>
</dbReference>
<name>A0A914X566_9BILA</name>
<evidence type="ECO:0000259" key="1">
    <source>
        <dbReference type="Pfam" id="PF01498"/>
    </source>
</evidence>
<dbReference type="GO" id="GO:0006313">
    <property type="term" value="P:DNA transposition"/>
    <property type="evidence" value="ECO:0007669"/>
    <property type="project" value="InterPro"/>
</dbReference>
<proteinExistence type="predicted"/>